<proteinExistence type="predicted"/>
<dbReference type="AlphaFoldDB" id="A0A0K2GHT3"/>
<dbReference type="Proteomes" id="UP000069205">
    <property type="component" value="Chromosome"/>
</dbReference>
<organism evidence="1 2">
    <name type="scientific">Nitrospira moscoviensis</name>
    <dbReference type="NCBI Taxonomy" id="42253"/>
    <lineage>
        <taxon>Bacteria</taxon>
        <taxon>Pseudomonadati</taxon>
        <taxon>Nitrospirota</taxon>
        <taxon>Nitrospiria</taxon>
        <taxon>Nitrospirales</taxon>
        <taxon>Nitrospiraceae</taxon>
        <taxon>Nitrospira</taxon>
    </lineage>
</organism>
<evidence type="ECO:0000313" key="2">
    <source>
        <dbReference type="Proteomes" id="UP000069205"/>
    </source>
</evidence>
<protein>
    <submittedName>
        <fullName evidence="1">Uncharacterized protein</fullName>
    </submittedName>
</protein>
<reference evidence="1 2" key="1">
    <citation type="journal article" date="2015" name="Proc. Natl. Acad. Sci. U.S.A.">
        <title>Expanded metabolic versatility of ubiquitous nitrite-oxidizing bacteria from the genus Nitrospira.</title>
        <authorList>
            <person name="Koch H."/>
            <person name="Lucker S."/>
            <person name="Albertsen M."/>
            <person name="Kitzinger K."/>
            <person name="Herbold C."/>
            <person name="Spieck E."/>
            <person name="Nielsen P.H."/>
            <person name="Wagner M."/>
            <person name="Daims H."/>
        </authorList>
    </citation>
    <scope>NUCLEOTIDE SEQUENCE [LARGE SCALE GENOMIC DNA]</scope>
    <source>
        <strain evidence="1 2">NSP M-1</strain>
    </source>
</reference>
<sequence length="88" mass="9783">MAGNTPHRSSCLTRSGLMPSALDASPVVRILGDESEWGDEGESSIPSSYFPGGWYSEVKQKRLWEGLTYFFHTVPLLNVSHPIDYILP</sequence>
<dbReference type="KEGG" id="nmv:NITMOv2_3802"/>
<keyword evidence="2" id="KW-1185">Reference proteome</keyword>
<gene>
    <name evidence="1" type="ORF">NITMOv2_3802</name>
</gene>
<dbReference type="EMBL" id="CP011801">
    <property type="protein sequence ID" value="ALA60192.1"/>
    <property type="molecule type" value="Genomic_DNA"/>
</dbReference>
<evidence type="ECO:0000313" key="1">
    <source>
        <dbReference type="EMBL" id="ALA60192.1"/>
    </source>
</evidence>
<name>A0A0K2GHT3_NITMO</name>
<accession>A0A0K2GHT3</accession>